<feature type="compositionally biased region" description="Basic and acidic residues" evidence="10">
    <location>
        <begin position="316"/>
        <end position="326"/>
    </location>
</feature>
<dbReference type="CDD" id="cd06577">
    <property type="entry name" value="PASTA_pknB"/>
    <property type="match status" value="3"/>
</dbReference>
<feature type="domain" description="Protein kinase" evidence="12">
    <location>
        <begin position="10"/>
        <end position="274"/>
    </location>
</feature>
<feature type="domain" description="PASTA" evidence="13">
    <location>
        <begin position="501"/>
        <end position="568"/>
    </location>
</feature>
<comment type="caution">
    <text evidence="14">The sequence shown here is derived from an EMBL/GenBank/DDBJ whole genome shotgun (WGS) entry which is preliminary data.</text>
</comment>
<keyword evidence="11" id="KW-0812">Transmembrane</keyword>
<dbReference type="SUPFAM" id="SSF54184">
    <property type="entry name" value="Penicillin-binding protein 2x (pbp-2x), c-terminal domain"/>
    <property type="match status" value="1"/>
</dbReference>
<feature type="domain" description="PASTA" evidence="13">
    <location>
        <begin position="431"/>
        <end position="498"/>
    </location>
</feature>
<dbReference type="InterPro" id="IPR011009">
    <property type="entry name" value="Kinase-like_dom_sf"/>
</dbReference>
<keyword evidence="11" id="KW-0472">Membrane</keyword>
<dbReference type="Pfam" id="PF00069">
    <property type="entry name" value="Pkinase"/>
    <property type="match status" value="1"/>
</dbReference>
<dbReference type="PANTHER" id="PTHR43289:SF34">
    <property type="entry name" value="SERINE_THREONINE-PROTEIN KINASE YBDM-RELATED"/>
    <property type="match status" value="1"/>
</dbReference>
<evidence type="ECO:0000256" key="11">
    <source>
        <dbReference type="SAM" id="Phobius"/>
    </source>
</evidence>
<reference evidence="14 15" key="1">
    <citation type="submission" date="2019-02" db="EMBL/GenBank/DDBJ databases">
        <authorList>
            <consortium name="Pathogen Informatics"/>
        </authorList>
    </citation>
    <scope>NUCLEOTIDE SEQUENCE [LARGE SCALE GENOMIC DNA]</scope>
    <source>
        <strain evidence="14 15">3012STDY7089603</strain>
    </source>
</reference>
<evidence type="ECO:0000256" key="9">
    <source>
        <dbReference type="PROSITE-ProRule" id="PRU10141"/>
    </source>
</evidence>
<evidence type="ECO:0000256" key="7">
    <source>
        <dbReference type="ARBA" id="ARBA00047899"/>
    </source>
</evidence>
<evidence type="ECO:0000256" key="6">
    <source>
        <dbReference type="ARBA" id="ARBA00022840"/>
    </source>
</evidence>
<dbReference type="FunFam" id="1.10.510.10:FF:000021">
    <property type="entry name" value="Serine/threonine protein kinase"/>
    <property type="match status" value="1"/>
</dbReference>
<dbReference type="EMBL" id="CAACYI010000001">
    <property type="protein sequence ID" value="VFB16231.1"/>
    <property type="molecule type" value="Genomic_DNA"/>
</dbReference>
<dbReference type="SMART" id="SM00740">
    <property type="entry name" value="PASTA"/>
    <property type="match status" value="3"/>
</dbReference>
<proteinExistence type="predicted"/>
<dbReference type="AlphaFoldDB" id="A0A8H2M4Z3"/>
<dbReference type="SMART" id="SM00220">
    <property type="entry name" value="S_TKc"/>
    <property type="match status" value="1"/>
</dbReference>
<dbReference type="InterPro" id="IPR017441">
    <property type="entry name" value="Protein_kinase_ATP_BS"/>
</dbReference>
<dbReference type="InterPro" id="IPR008271">
    <property type="entry name" value="Ser/Thr_kinase_AS"/>
</dbReference>
<dbReference type="PROSITE" id="PS00108">
    <property type="entry name" value="PROTEIN_KINASE_ST"/>
    <property type="match status" value="1"/>
</dbReference>
<dbReference type="PROSITE" id="PS51178">
    <property type="entry name" value="PASTA"/>
    <property type="match status" value="3"/>
</dbReference>
<feature type="binding site" evidence="9">
    <location>
        <position position="39"/>
    </location>
    <ligand>
        <name>ATP</name>
        <dbReference type="ChEBI" id="CHEBI:30616"/>
    </ligand>
</feature>
<accession>A0A8H2M4Z3</accession>
<feature type="compositionally biased region" description="Polar residues" evidence="10">
    <location>
        <begin position="292"/>
        <end position="308"/>
    </location>
</feature>
<feature type="domain" description="PASTA" evidence="13">
    <location>
        <begin position="363"/>
        <end position="430"/>
    </location>
</feature>
<dbReference type="PANTHER" id="PTHR43289">
    <property type="entry name" value="MITOGEN-ACTIVATED PROTEIN KINASE KINASE KINASE 20-RELATED"/>
    <property type="match status" value="1"/>
</dbReference>
<keyword evidence="2" id="KW-0723">Serine/threonine-protein kinase</keyword>
<gene>
    <name evidence="14" type="primary">prkC</name>
    <name evidence="14" type="ORF">NCTC13150_00749</name>
</gene>
<dbReference type="FunFam" id="3.30.200.20:FF:000035">
    <property type="entry name" value="Serine/threonine protein kinase Stk1"/>
    <property type="match status" value="1"/>
</dbReference>
<dbReference type="PROSITE" id="PS50011">
    <property type="entry name" value="PROTEIN_KINASE_DOM"/>
    <property type="match status" value="1"/>
</dbReference>
<dbReference type="RefSeq" id="WP_131748791.1">
    <property type="nucleotide sequence ID" value="NZ_CAACYI010000001.1"/>
</dbReference>
<keyword evidence="15" id="KW-1185">Reference proteome</keyword>
<dbReference type="Proteomes" id="UP000377798">
    <property type="component" value="Unassembled WGS sequence"/>
</dbReference>
<evidence type="ECO:0000259" key="12">
    <source>
        <dbReference type="PROSITE" id="PS50011"/>
    </source>
</evidence>
<dbReference type="InterPro" id="IPR005543">
    <property type="entry name" value="PASTA_dom"/>
</dbReference>
<dbReference type="GO" id="GO:0004674">
    <property type="term" value="F:protein serine/threonine kinase activity"/>
    <property type="evidence" value="ECO:0007669"/>
    <property type="project" value="UniProtKB-KW"/>
</dbReference>
<evidence type="ECO:0000313" key="14">
    <source>
        <dbReference type="EMBL" id="VFB16231.1"/>
    </source>
</evidence>
<sequence length="653" mass="72681">MIGSTLADRYEILEKIGSGGMGDVYKAYDKRLDRIVALKVLKTEYNEDESFVRKFRRESLAAASISHPNIVSIYDVGSEILEGQTYYYIVMEYIDGKTLKEVIQKEGPLSVKQAFHFALQIAEALKVAHAKHIVHRDIKSQNIMVTRDYRVKVTDFGIARIVGNSTVTMTDSVMGSVHYFSPEQARGSKIDTRSDIYSLGIVLFEMLTGDVPFDGENPISVALMHIQNHMPLPSDINPNVDVAVDDIVRKMTMKDPKERIQKVEDVIQVLKDYLLNPKAQKKKVSQMKKGQTQPLSQTEILQAQSQVDNRPRPTRRSNEARKDPERRNKKKSNILGTLLGVLVAILIFVGVIFGGYKYLTRDKSTDLVLEDYTNQPVAEVQEKVEAMGLLFEISEQREDNEVPAGTVLEQNPPKGTHMNKGDTVYVVASTASSEVIVPSVNGRSYDEARSILEKSGLTIASVDYQFDKDIPEKMVIGTNPQAGTSVKNGSSLVLIVSKGEDNETVVVPDLRGNSVELARKYLEEVGLKLGSVDEKSDDSVDVGEVIKQSYEAGTKVSKGTAVNLIIRKDRDDSDSREKTDNKLRNFKLNVNIPDDDQSHNLTVQRKSEDGSETVVDRTVESGQTSNLKLKGRHGDVFEVYVDGNIVNSYTVGQ</sequence>
<dbReference type="PROSITE" id="PS00107">
    <property type="entry name" value="PROTEIN_KINASE_ATP"/>
    <property type="match status" value="1"/>
</dbReference>
<dbReference type="EC" id="2.7.11.1" evidence="1"/>
<evidence type="ECO:0000259" key="13">
    <source>
        <dbReference type="PROSITE" id="PS51178"/>
    </source>
</evidence>
<dbReference type="Gene3D" id="3.30.200.20">
    <property type="entry name" value="Phosphorylase Kinase, domain 1"/>
    <property type="match status" value="1"/>
</dbReference>
<keyword evidence="6 9" id="KW-0067">ATP-binding</keyword>
<feature type="region of interest" description="Disordered" evidence="10">
    <location>
        <begin position="281"/>
        <end position="329"/>
    </location>
</feature>
<dbReference type="Gene3D" id="1.10.510.10">
    <property type="entry name" value="Transferase(Phosphotransferase) domain 1"/>
    <property type="match status" value="1"/>
</dbReference>
<evidence type="ECO:0000256" key="8">
    <source>
        <dbReference type="ARBA" id="ARBA00048679"/>
    </source>
</evidence>
<dbReference type="Pfam" id="PF03793">
    <property type="entry name" value="PASTA"/>
    <property type="match status" value="3"/>
</dbReference>
<name>A0A8H2M4Z3_9FIRM</name>
<dbReference type="NCBIfam" id="NF033483">
    <property type="entry name" value="PknB_PASTA_kin"/>
    <property type="match status" value="1"/>
</dbReference>
<comment type="catalytic activity">
    <reaction evidence="7">
        <text>L-threonyl-[protein] + ATP = O-phospho-L-threonyl-[protein] + ADP + H(+)</text>
        <dbReference type="Rhea" id="RHEA:46608"/>
        <dbReference type="Rhea" id="RHEA-COMP:11060"/>
        <dbReference type="Rhea" id="RHEA-COMP:11605"/>
        <dbReference type="ChEBI" id="CHEBI:15378"/>
        <dbReference type="ChEBI" id="CHEBI:30013"/>
        <dbReference type="ChEBI" id="CHEBI:30616"/>
        <dbReference type="ChEBI" id="CHEBI:61977"/>
        <dbReference type="ChEBI" id="CHEBI:456216"/>
        <dbReference type="EC" id="2.7.11.1"/>
    </reaction>
</comment>
<dbReference type="Gene3D" id="3.30.10.20">
    <property type="match status" value="3"/>
</dbReference>
<dbReference type="GO" id="GO:0005524">
    <property type="term" value="F:ATP binding"/>
    <property type="evidence" value="ECO:0007669"/>
    <property type="project" value="UniProtKB-UniRule"/>
</dbReference>
<evidence type="ECO:0000313" key="15">
    <source>
        <dbReference type="Proteomes" id="UP000377798"/>
    </source>
</evidence>
<evidence type="ECO:0000256" key="4">
    <source>
        <dbReference type="ARBA" id="ARBA00022741"/>
    </source>
</evidence>
<evidence type="ECO:0000256" key="3">
    <source>
        <dbReference type="ARBA" id="ARBA00022679"/>
    </source>
</evidence>
<comment type="catalytic activity">
    <reaction evidence="8">
        <text>L-seryl-[protein] + ATP = O-phospho-L-seryl-[protein] + ADP + H(+)</text>
        <dbReference type="Rhea" id="RHEA:17989"/>
        <dbReference type="Rhea" id="RHEA-COMP:9863"/>
        <dbReference type="Rhea" id="RHEA-COMP:11604"/>
        <dbReference type="ChEBI" id="CHEBI:15378"/>
        <dbReference type="ChEBI" id="CHEBI:29999"/>
        <dbReference type="ChEBI" id="CHEBI:30616"/>
        <dbReference type="ChEBI" id="CHEBI:83421"/>
        <dbReference type="ChEBI" id="CHEBI:456216"/>
        <dbReference type="EC" id="2.7.11.1"/>
    </reaction>
</comment>
<evidence type="ECO:0000256" key="5">
    <source>
        <dbReference type="ARBA" id="ARBA00022777"/>
    </source>
</evidence>
<dbReference type="InterPro" id="IPR000719">
    <property type="entry name" value="Prot_kinase_dom"/>
</dbReference>
<dbReference type="CDD" id="cd14014">
    <property type="entry name" value="STKc_PknB_like"/>
    <property type="match status" value="1"/>
</dbReference>
<evidence type="ECO:0000256" key="2">
    <source>
        <dbReference type="ARBA" id="ARBA00022527"/>
    </source>
</evidence>
<protein>
    <recommendedName>
        <fullName evidence="1">non-specific serine/threonine protein kinase</fullName>
        <ecNumber evidence="1">2.7.11.1</ecNumber>
    </recommendedName>
</protein>
<evidence type="ECO:0000256" key="1">
    <source>
        <dbReference type="ARBA" id="ARBA00012513"/>
    </source>
</evidence>
<keyword evidence="11" id="KW-1133">Transmembrane helix</keyword>
<keyword evidence="3 14" id="KW-0808">Transferase</keyword>
<evidence type="ECO:0000256" key="10">
    <source>
        <dbReference type="SAM" id="MobiDB-lite"/>
    </source>
</evidence>
<dbReference type="SUPFAM" id="SSF56112">
    <property type="entry name" value="Protein kinase-like (PK-like)"/>
    <property type="match status" value="1"/>
</dbReference>
<keyword evidence="5 14" id="KW-0418">Kinase</keyword>
<feature type="transmembrane region" description="Helical" evidence="11">
    <location>
        <begin position="334"/>
        <end position="356"/>
    </location>
</feature>
<organism evidence="14 15">
    <name type="scientific">Urinicoccus massiliensis</name>
    <dbReference type="NCBI Taxonomy" id="1723382"/>
    <lineage>
        <taxon>Bacteria</taxon>
        <taxon>Bacillati</taxon>
        <taxon>Bacillota</taxon>
        <taxon>Tissierellia</taxon>
        <taxon>Tissierellales</taxon>
        <taxon>Peptoniphilaceae</taxon>
        <taxon>Urinicoccus</taxon>
    </lineage>
</organism>
<keyword evidence="4 9" id="KW-0547">Nucleotide-binding</keyword>